<dbReference type="RefSeq" id="WP_097777343.1">
    <property type="nucleotide sequence ID" value="NZ_CAXSZA010000002.1"/>
</dbReference>
<accession>A0A2A6ZAU7</accession>
<proteinExistence type="predicted"/>
<dbReference type="EMBL" id="NMTQ01000029">
    <property type="protein sequence ID" value="PDX58509.1"/>
    <property type="molecule type" value="Genomic_DNA"/>
</dbReference>
<keyword evidence="2" id="KW-1185">Reference proteome</keyword>
<organism evidence="1 2">
    <name type="scientific">Faecalibacterium langellae</name>
    <dbReference type="NCBI Taxonomy" id="3435293"/>
    <lineage>
        <taxon>Bacteria</taxon>
        <taxon>Bacillati</taxon>
        <taxon>Bacillota</taxon>
        <taxon>Clostridia</taxon>
        <taxon>Eubacteriales</taxon>
        <taxon>Oscillospiraceae</taxon>
        <taxon>Faecalibacterium</taxon>
    </lineage>
</organism>
<keyword evidence="1" id="KW-0489">Methyltransferase</keyword>
<comment type="caution">
    <text evidence="1">The sequence shown here is derived from an EMBL/GenBank/DDBJ whole genome shotgun (WGS) entry which is preliminary data.</text>
</comment>
<dbReference type="GO" id="GO:0008168">
    <property type="term" value="F:methyltransferase activity"/>
    <property type="evidence" value="ECO:0007669"/>
    <property type="project" value="UniProtKB-KW"/>
</dbReference>
<evidence type="ECO:0000313" key="1">
    <source>
        <dbReference type="EMBL" id="PDX58509.1"/>
    </source>
</evidence>
<gene>
    <name evidence="1" type="ORF">CGS46_08020</name>
</gene>
<reference evidence="1 2" key="1">
    <citation type="journal article" date="2017" name="Front. Microbiol.">
        <title>New Insights into the Diversity of the Genus Faecalibacterium.</title>
        <authorList>
            <person name="Benevides L."/>
            <person name="Burman S."/>
            <person name="Martin R."/>
            <person name="Robert V."/>
            <person name="Thomas M."/>
            <person name="Miquel S."/>
            <person name="Chain F."/>
            <person name="Sokol H."/>
            <person name="Bermudez-Humaran L.G."/>
            <person name="Morrison M."/>
            <person name="Langella P."/>
            <person name="Azevedo V.A."/>
            <person name="Chatel J.M."/>
            <person name="Soares S."/>
        </authorList>
    </citation>
    <scope>NUCLEOTIDE SEQUENCE [LARGE SCALE GENOMIC DNA]</scope>
    <source>
        <strain evidence="2">CNCM I-4540</strain>
    </source>
</reference>
<evidence type="ECO:0000313" key="2">
    <source>
        <dbReference type="Proteomes" id="UP000220752"/>
    </source>
</evidence>
<dbReference type="Proteomes" id="UP000220752">
    <property type="component" value="Unassembled WGS sequence"/>
</dbReference>
<keyword evidence="1" id="KW-0808">Transferase</keyword>
<dbReference type="GO" id="GO:0032259">
    <property type="term" value="P:methylation"/>
    <property type="evidence" value="ECO:0007669"/>
    <property type="project" value="UniProtKB-KW"/>
</dbReference>
<sequence>MSKLDVYQKITVDLKMDELDVTAAENKATYEEIREYVKEHTGLNVSNLYIAQVKRKCGIKERQNYNKPKAENPKQLKCPPEKEKAIREALKYFKMI</sequence>
<protein>
    <submittedName>
        <fullName evidence="1">23S rRNA methyltransferase</fullName>
    </submittedName>
</protein>
<dbReference type="AlphaFoldDB" id="A0A2A6ZAU7"/>
<name>A0A2A6ZAU7_9FIRM</name>